<dbReference type="Proteomes" id="UP000839897">
    <property type="component" value="Unassembled WGS sequence"/>
</dbReference>
<dbReference type="EMBL" id="DAAGVH010000002">
    <property type="protein sequence ID" value="HAB4701190.1"/>
    <property type="molecule type" value="Genomic_DNA"/>
</dbReference>
<dbReference type="EC" id="2.1.1.72" evidence="2"/>
<evidence type="ECO:0000313" key="10">
    <source>
        <dbReference type="EMBL" id="ECU0427496.1"/>
    </source>
</evidence>
<dbReference type="Gene3D" id="3.40.50.150">
    <property type="entry name" value="Vaccinia Virus protein VP39"/>
    <property type="match status" value="1"/>
</dbReference>
<dbReference type="EMBL" id="DAAGWH010000040">
    <property type="protein sequence ID" value="HAB4820850.1"/>
    <property type="molecule type" value="Genomic_DNA"/>
</dbReference>
<keyword evidence="6" id="KW-0238">DNA-binding</keyword>
<dbReference type="SUPFAM" id="SSF116734">
    <property type="entry name" value="DNA methylase specificity domain"/>
    <property type="match status" value="1"/>
</dbReference>
<evidence type="ECO:0000313" key="11">
    <source>
        <dbReference type="EMBL" id="HAB1632593.1"/>
    </source>
</evidence>
<dbReference type="Proteomes" id="UP000307695">
    <property type="component" value="Unassembled WGS sequence"/>
</dbReference>
<dbReference type="EMBL" id="DAAGTN010000032">
    <property type="protein sequence ID" value="HAB4494385.1"/>
    <property type="molecule type" value="Genomic_DNA"/>
</dbReference>
<dbReference type="EMBL" id="AAHFUD010000001">
    <property type="protein sequence ID" value="EBV6108703.1"/>
    <property type="molecule type" value="Genomic_DNA"/>
</dbReference>
<keyword evidence="3 14" id="KW-0489">Methyltransferase</keyword>
<evidence type="ECO:0000313" key="15">
    <source>
        <dbReference type="EMBL" id="HAB4820850.1"/>
    </source>
</evidence>
<keyword evidence="4" id="KW-0808">Transferase</keyword>
<evidence type="ECO:0000256" key="2">
    <source>
        <dbReference type="ARBA" id="ARBA00011900"/>
    </source>
</evidence>
<evidence type="ECO:0000256" key="7">
    <source>
        <dbReference type="ARBA" id="ARBA00047942"/>
    </source>
</evidence>
<reference evidence="14" key="1">
    <citation type="journal article" date="2018" name="Genome Biol.">
        <title>SKESA: strategic k-mer extension for scrupulous assemblies.</title>
        <authorList>
            <person name="Souvorov A."/>
            <person name="Agarwala R."/>
            <person name="Lipman D.J."/>
        </authorList>
    </citation>
    <scope>NUCLEOTIDE SEQUENCE</scope>
    <source>
        <strain evidence="14">Salmonella enterica</strain>
    </source>
</reference>
<comment type="similarity">
    <text evidence="1">Belongs to the N(4)/N(6)-methyltransferase family.</text>
</comment>
<evidence type="ECO:0000313" key="18">
    <source>
        <dbReference type="Proteomes" id="UP000307695"/>
    </source>
</evidence>
<dbReference type="InterPro" id="IPR050953">
    <property type="entry name" value="N4_N6_ade-DNA_methylase"/>
</dbReference>
<evidence type="ECO:0000259" key="8">
    <source>
        <dbReference type="Pfam" id="PF02384"/>
    </source>
</evidence>
<keyword evidence="5" id="KW-0680">Restriction system</keyword>
<evidence type="ECO:0000313" key="14">
    <source>
        <dbReference type="EMBL" id="HAB4701190.1"/>
    </source>
</evidence>
<dbReference type="PANTHER" id="PTHR33841">
    <property type="entry name" value="DNA METHYLTRANSFERASE YEEA-RELATED"/>
    <property type="match status" value="1"/>
</dbReference>
<dbReference type="RefSeq" id="WP_017442269.1">
    <property type="nucleotide sequence ID" value="NZ_CP022489.1"/>
</dbReference>
<evidence type="ECO:0000313" key="17">
    <source>
        <dbReference type="EMBL" id="TLB93047.1"/>
    </source>
</evidence>
<protein>
    <recommendedName>
        <fullName evidence="2">site-specific DNA-methyltransferase (adenine-specific)</fullName>
        <ecNumber evidence="2">2.1.1.72</ecNumber>
    </recommendedName>
</protein>
<dbReference type="Pfam" id="PF02384">
    <property type="entry name" value="N6_Mtase"/>
    <property type="match status" value="1"/>
</dbReference>
<evidence type="ECO:0000313" key="9">
    <source>
        <dbReference type="EMBL" id="EBV6108703.1"/>
    </source>
</evidence>
<reference evidence="17 18" key="4">
    <citation type="journal article" date="2019" name="Foodborne Pathog. Dis.">
        <title>Whole Genome Sequencing Analysis of Nontyphoidal Salmonella enterica of Chicken Meat and Human Origin Under Surveillance in Sri Lanka.</title>
        <authorList>
            <person name="Tay M.Y.F."/>
            <person name="Pathirage S."/>
            <person name="Chandrasekaran L."/>
            <person name="Wickramasuriya U."/>
            <person name="Sadeepanie N."/>
            <person name="Waidyarathna K.D.K."/>
            <person name="Liyanage L.D.C."/>
            <person name="Seow K.L.G."/>
            <person name="Hendriksen R.S."/>
            <person name="Takeuchi M.T."/>
            <person name="Schlundt J."/>
        </authorList>
    </citation>
    <scope>NUCLEOTIDE SEQUENCE [LARGE SCALE GENOMIC DNA]</scope>
    <source>
        <strain evidence="17 18">SL_63_S360</strain>
    </source>
</reference>
<organism evidence="14">
    <name type="scientific">Salmonella enterica subsp. enterica serovar Mbandaka</name>
    <dbReference type="NCBI Taxonomy" id="192954"/>
    <lineage>
        <taxon>Bacteria</taxon>
        <taxon>Pseudomonadati</taxon>
        <taxon>Pseudomonadota</taxon>
        <taxon>Gammaproteobacteria</taxon>
        <taxon>Enterobacterales</taxon>
        <taxon>Enterobacteriaceae</taxon>
        <taxon>Salmonella</taxon>
    </lineage>
</organism>
<sequence length="373" mass="42703">MVEFKQFYTEREVSDKLAALIQIARPSNCLELSAGEGALIDAVLKKYPKVHVTAVDIDYKNASYLRGKYPDVNVLCGDSTLPELCDLINDSSFDIALCNPPFKSIVINSYISSLVFDMTGKKFKGDKVRAEIVFLLLNLKKLKSSGELAIILPDIFFSSLSYSWLREYLINNFSVSKIIECEHKAFKKTEAKTHIYHIRNVFSRKQSQIAFEKNGCEIYLSNMDFIFKNQFPDASEEFDDKFLLFRGKKSGKECRNSGLPYFHTTSFDSILTEKETNFNSYDGIALKNDILVARVGTRVLGKTVVFKGTSALVSDCIFCLRISDENLRDYFVDRWLDDKEKWISENAKGTCARHFSLISFRNYVRNCISSYYK</sequence>
<reference evidence="10" key="3">
    <citation type="submission" date="2018-07" db="EMBL/GenBank/DDBJ databases">
        <authorList>
            <consortium name="NARMS: The National Antimicrobial Resistance Monitoring System"/>
        </authorList>
    </citation>
    <scope>NUCLEOTIDE SEQUENCE [LARGE SCALE GENOMIC DNA]</scope>
    <source>
        <strain evidence="10">FSIS11808084</strain>
    </source>
</reference>
<evidence type="ECO:0000256" key="4">
    <source>
        <dbReference type="ARBA" id="ARBA00022679"/>
    </source>
</evidence>
<dbReference type="InterPro" id="IPR002052">
    <property type="entry name" value="DNA_methylase_N6_adenine_CS"/>
</dbReference>
<evidence type="ECO:0000256" key="6">
    <source>
        <dbReference type="ARBA" id="ARBA00023125"/>
    </source>
</evidence>
<dbReference type="PRINTS" id="PR00507">
    <property type="entry name" value="N12N6MTFRASE"/>
</dbReference>
<dbReference type="EMBL" id="DAAGTR010000003">
    <property type="protein sequence ID" value="HAB4512931.1"/>
    <property type="molecule type" value="Genomic_DNA"/>
</dbReference>
<dbReference type="InterPro" id="IPR044946">
    <property type="entry name" value="Restrct_endonuc_typeI_TRD_sf"/>
</dbReference>
<accession>A0A3W0Q4P6</accession>
<name>A0A3W0Q4P6_SALET</name>
<dbReference type="PANTHER" id="PTHR33841:SF1">
    <property type="entry name" value="DNA METHYLTRANSFERASE A"/>
    <property type="match status" value="1"/>
</dbReference>
<feature type="domain" description="DNA methylase adenine-specific" evidence="8">
    <location>
        <begin position="68"/>
        <end position="211"/>
    </location>
</feature>
<dbReference type="EMBL" id="AAKORV010000001">
    <property type="protein sequence ID" value="ECU0427496.1"/>
    <property type="molecule type" value="Genomic_DNA"/>
</dbReference>
<dbReference type="GO" id="GO:0008170">
    <property type="term" value="F:N-methyltransferase activity"/>
    <property type="evidence" value="ECO:0007669"/>
    <property type="project" value="InterPro"/>
</dbReference>
<reference evidence="9" key="2">
    <citation type="submission" date="2018-07" db="EMBL/GenBank/DDBJ databases">
        <authorList>
            <consortium name="GenomeTrakr network: Whole genome sequencing for foodborne pathogen traceback"/>
        </authorList>
    </citation>
    <scope>NUCLEOTIDE SEQUENCE</scope>
    <source>
        <strain evidence="9">NY-30482</strain>
    </source>
</reference>
<dbReference type="EMBL" id="SMQU01000014">
    <property type="protein sequence ID" value="TLB93047.1"/>
    <property type="molecule type" value="Genomic_DNA"/>
</dbReference>
<dbReference type="SUPFAM" id="SSF53335">
    <property type="entry name" value="S-adenosyl-L-methionine-dependent methyltransferases"/>
    <property type="match status" value="1"/>
</dbReference>
<dbReference type="GO" id="GO:0003677">
    <property type="term" value="F:DNA binding"/>
    <property type="evidence" value="ECO:0007669"/>
    <property type="project" value="UniProtKB-KW"/>
</dbReference>
<accession>A0A418Z361</accession>
<evidence type="ECO:0000313" key="16">
    <source>
        <dbReference type="EMBL" id="HAB6332340.1"/>
    </source>
</evidence>
<evidence type="ECO:0000256" key="1">
    <source>
        <dbReference type="ARBA" id="ARBA00006594"/>
    </source>
</evidence>
<dbReference type="PROSITE" id="PS00092">
    <property type="entry name" value="N6_MTASE"/>
    <property type="match status" value="1"/>
</dbReference>
<evidence type="ECO:0000256" key="3">
    <source>
        <dbReference type="ARBA" id="ARBA00022603"/>
    </source>
</evidence>
<evidence type="ECO:0000256" key="5">
    <source>
        <dbReference type="ARBA" id="ARBA00022747"/>
    </source>
</evidence>
<dbReference type="CDD" id="cd02440">
    <property type="entry name" value="AdoMet_MTases"/>
    <property type="match status" value="1"/>
</dbReference>
<dbReference type="EMBL" id="DAAHJF010000016">
    <property type="protein sequence ID" value="HAB6332340.1"/>
    <property type="molecule type" value="Genomic_DNA"/>
</dbReference>
<dbReference type="EMBL" id="DAAFVC010000002">
    <property type="protein sequence ID" value="HAB1632593.1"/>
    <property type="molecule type" value="Genomic_DNA"/>
</dbReference>
<dbReference type="InterPro" id="IPR003356">
    <property type="entry name" value="DNA_methylase_A-5"/>
</dbReference>
<comment type="catalytic activity">
    <reaction evidence="7">
        <text>a 2'-deoxyadenosine in DNA + S-adenosyl-L-methionine = an N(6)-methyl-2'-deoxyadenosine in DNA + S-adenosyl-L-homocysteine + H(+)</text>
        <dbReference type="Rhea" id="RHEA:15197"/>
        <dbReference type="Rhea" id="RHEA-COMP:12418"/>
        <dbReference type="Rhea" id="RHEA-COMP:12419"/>
        <dbReference type="ChEBI" id="CHEBI:15378"/>
        <dbReference type="ChEBI" id="CHEBI:57856"/>
        <dbReference type="ChEBI" id="CHEBI:59789"/>
        <dbReference type="ChEBI" id="CHEBI:90615"/>
        <dbReference type="ChEBI" id="CHEBI:90616"/>
        <dbReference type="EC" id="2.1.1.72"/>
    </reaction>
</comment>
<dbReference type="AlphaFoldDB" id="A0A3W0Q4P6"/>
<dbReference type="InterPro" id="IPR029063">
    <property type="entry name" value="SAM-dependent_MTases_sf"/>
</dbReference>
<evidence type="ECO:0000313" key="12">
    <source>
        <dbReference type="EMBL" id="HAB4494385.1"/>
    </source>
</evidence>
<dbReference type="GO" id="GO:0009007">
    <property type="term" value="F:site-specific DNA-methyltransferase (adenine-specific) activity"/>
    <property type="evidence" value="ECO:0007669"/>
    <property type="project" value="UniProtKB-EC"/>
</dbReference>
<dbReference type="GO" id="GO:0009307">
    <property type="term" value="P:DNA restriction-modification system"/>
    <property type="evidence" value="ECO:0007669"/>
    <property type="project" value="UniProtKB-KW"/>
</dbReference>
<reference evidence="17" key="5">
    <citation type="submission" date="2019-03" db="EMBL/GenBank/DDBJ databases">
        <authorList>
            <person name="Tay M."/>
        </authorList>
    </citation>
    <scope>NUCLEOTIDE SEQUENCE</scope>
    <source>
        <strain evidence="17">SL_63_S360</strain>
    </source>
</reference>
<proteinExistence type="inferred from homology"/>
<dbReference type="Gene3D" id="3.90.220.20">
    <property type="entry name" value="DNA methylase specificity domains"/>
    <property type="match status" value="1"/>
</dbReference>
<gene>
    <name evidence="10" type="ORF">C9711_03665</name>
    <name evidence="17" type="ORF">E2E95_21910</name>
    <name evidence="14" type="ORF">GB065_07645</name>
    <name evidence="11" type="ORF">GB461_07645</name>
    <name evidence="16" type="ORF">GBS40_21260</name>
    <name evidence="12" type="ORF">GBY76_23225</name>
    <name evidence="15" type="ORF">GBY89_22610</name>
    <name evidence="13" type="ORF">GBZ00_05345</name>
    <name evidence="9" type="ORF">OL14_03385</name>
</gene>
<reference evidence="14" key="6">
    <citation type="submission" date="2019-10" db="EMBL/GenBank/DDBJ databases">
        <authorList>
            <consortium name="NCBI Pathogen Detection Project"/>
        </authorList>
    </citation>
    <scope>NUCLEOTIDE SEQUENCE</scope>
    <source>
        <strain evidence="14">Salmonella enterica</strain>
    </source>
</reference>
<evidence type="ECO:0000313" key="13">
    <source>
        <dbReference type="EMBL" id="HAB4512931.1"/>
    </source>
</evidence>
<dbReference type="GO" id="GO:0032259">
    <property type="term" value="P:methylation"/>
    <property type="evidence" value="ECO:0007669"/>
    <property type="project" value="UniProtKB-KW"/>
</dbReference>
<comment type="caution">
    <text evidence="14">The sequence shown here is derived from an EMBL/GenBank/DDBJ whole genome shotgun (WGS) entry which is preliminary data.</text>
</comment>